<keyword evidence="1" id="KW-1133">Transmembrane helix</keyword>
<name>A0A934W8M2_9BURK</name>
<dbReference type="AlphaFoldDB" id="A0A934W8M2"/>
<feature type="transmembrane region" description="Helical" evidence="1">
    <location>
        <begin position="157"/>
        <end position="181"/>
    </location>
</feature>
<feature type="transmembrane region" description="Helical" evidence="1">
    <location>
        <begin position="201"/>
        <end position="219"/>
    </location>
</feature>
<feature type="transmembrane region" description="Helical" evidence="1">
    <location>
        <begin position="333"/>
        <end position="362"/>
    </location>
</feature>
<proteinExistence type="predicted"/>
<sequence length="367" mass="38090">MEWAGAFGDLGTLIPFVTAYIAVLHMDPMGILLGFGLPLVACGWFYRTPFPVQPMKAVGAAAATGAGSMAMLHGAPVIAAAWLTGAFWLAIGLSGLATRIARWVPREVGRGIVLGLSLGFMRDGARMMVSDVGLAAAGLALAFLLRRSKALPAMFALLLLGTAWSLATDASLLSELGHVAFAPRWPQWHGSDFSWSDLLTGAIYLALPQIPLTLGNAIIGTKEENNRLFPERPVSIRGIAVSTGLINLFGATVGGVPMCHGAGGIVAHTSFGARTGGASIILGTLLIGLALGFSGSVELLLRTLPAAVVGVILFIAGALLARGNLPRLADKRSAVLVLLTAGAALWNVAAAFVFGLGLAWLLKRRAR</sequence>
<feature type="transmembrane region" description="Helical" evidence="1">
    <location>
        <begin position="239"/>
        <end position="265"/>
    </location>
</feature>
<evidence type="ECO:0000313" key="3">
    <source>
        <dbReference type="Proteomes" id="UP000622890"/>
    </source>
</evidence>
<feature type="transmembrane region" description="Helical" evidence="1">
    <location>
        <begin position="299"/>
        <end position="321"/>
    </location>
</feature>
<keyword evidence="1" id="KW-0812">Transmembrane</keyword>
<keyword evidence="3" id="KW-1185">Reference proteome</keyword>
<comment type="caution">
    <text evidence="2">The sequence shown here is derived from an EMBL/GenBank/DDBJ whole genome shotgun (WGS) entry which is preliminary data.</text>
</comment>
<dbReference type="EMBL" id="JAEPBG010000014">
    <property type="protein sequence ID" value="MBK4737740.1"/>
    <property type="molecule type" value="Genomic_DNA"/>
</dbReference>
<feature type="transmembrane region" description="Helical" evidence="1">
    <location>
        <begin position="271"/>
        <end position="292"/>
    </location>
</feature>
<dbReference type="PANTHER" id="PTHR31970">
    <property type="match status" value="1"/>
</dbReference>
<keyword evidence="1" id="KW-0472">Membrane</keyword>
<reference evidence="2" key="1">
    <citation type="submission" date="2021-01" db="EMBL/GenBank/DDBJ databases">
        <title>Genome sequence of strain Noviherbaspirillum sp. DKR-6.</title>
        <authorList>
            <person name="Chaudhary D.K."/>
        </authorList>
    </citation>
    <scope>NUCLEOTIDE SEQUENCE</scope>
    <source>
        <strain evidence="2">DKR-6</strain>
    </source>
</reference>
<dbReference type="PANTHER" id="PTHR31970:SF9">
    <property type="entry name" value="MOLYBDATE TRANSPORTER 2"/>
    <property type="match status" value="1"/>
</dbReference>
<evidence type="ECO:0000313" key="2">
    <source>
        <dbReference type="EMBL" id="MBK4737740.1"/>
    </source>
</evidence>
<dbReference type="Proteomes" id="UP000622890">
    <property type="component" value="Unassembled WGS sequence"/>
</dbReference>
<gene>
    <name evidence="2" type="ORF">JJB74_24230</name>
</gene>
<feature type="transmembrane region" description="Helical" evidence="1">
    <location>
        <begin position="30"/>
        <end position="46"/>
    </location>
</feature>
<dbReference type="GO" id="GO:0015098">
    <property type="term" value="F:molybdate ion transmembrane transporter activity"/>
    <property type="evidence" value="ECO:0007669"/>
    <property type="project" value="InterPro"/>
</dbReference>
<organism evidence="2 3">
    <name type="scientific">Noviherbaspirillum pedocola</name>
    <dbReference type="NCBI Taxonomy" id="2801341"/>
    <lineage>
        <taxon>Bacteria</taxon>
        <taxon>Pseudomonadati</taxon>
        <taxon>Pseudomonadota</taxon>
        <taxon>Betaproteobacteria</taxon>
        <taxon>Burkholderiales</taxon>
        <taxon>Oxalobacteraceae</taxon>
        <taxon>Noviherbaspirillum</taxon>
    </lineage>
</organism>
<feature type="transmembrane region" description="Helical" evidence="1">
    <location>
        <begin position="66"/>
        <end position="91"/>
    </location>
</feature>
<accession>A0A934W8M2</accession>
<dbReference type="InterPro" id="IPR031563">
    <property type="entry name" value="MOT1/MOT2"/>
</dbReference>
<protein>
    <submittedName>
        <fullName evidence="2">Sulfate/molybdate transporter</fullName>
    </submittedName>
</protein>
<feature type="transmembrane region" description="Helical" evidence="1">
    <location>
        <begin position="6"/>
        <end position="23"/>
    </location>
</feature>
<dbReference type="Pfam" id="PF16983">
    <property type="entry name" value="MFS_MOT1"/>
    <property type="match status" value="2"/>
</dbReference>
<evidence type="ECO:0000256" key="1">
    <source>
        <dbReference type="SAM" id="Phobius"/>
    </source>
</evidence>